<evidence type="ECO:0000256" key="2">
    <source>
        <dbReference type="ARBA" id="ARBA00023125"/>
    </source>
</evidence>
<dbReference type="SUPFAM" id="SSF47413">
    <property type="entry name" value="lambda repressor-like DNA-binding domains"/>
    <property type="match status" value="1"/>
</dbReference>
<dbReference type="CDD" id="cd01544">
    <property type="entry name" value="PBP1_GalR"/>
    <property type="match status" value="1"/>
</dbReference>
<keyword evidence="3" id="KW-0804">Transcription</keyword>
<dbReference type="SMART" id="SM00354">
    <property type="entry name" value="HTH_LACI"/>
    <property type="match status" value="1"/>
</dbReference>
<dbReference type="Gene3D" id="3.40.50.2300">
    <property type="match status" value="2"/>
</dbReference>
<name>A0A6I8MC89_9FUSO</name>
<dbReference type="PANTHER" id="PTHR30146:SF149">
    <property type="entry name" value="HTH-TYPE TRANSCRIPTIONAL REGULATOR EBGR"/>
    <property type="match status" value="1"/>
</dbReference>
<evidence type="ECO:0000256" key="1">
    <source>
        <dbReference type="ARBA" id="ARBA00023015"/>
    </source>
</evidence>
<dbReference type="InterPro" id="IPR010982">
    <property type="entry name" value="Lambda_DNA-bd_dom_sf"/>
</dbReference>
<dbReference type="PROSITE" id="PS00356">
    <property type="entry name" value="HTH_LACI_1"/>
    <property type="match status" value="1"/>
</dbReference>
<accession>A0A6I8MC89</accession>
<keyword evidence="1" id="KW-0805">Transcription regulation</keyword>
<dbReference type="Pfam" id="PF00356">
    <property type="entry name" value="LacI"/>
    <property type="match status" value="1"/>
</dbReference>
<gene>
    <name evidence="5" type="ORF">OMES3154_00325</name>
</gene>
<dbReference type="InterPro" id="IPR000843">
    <property type="entry name" value="HTH_LacI"/>
</dbReference>
<dbReference type="RefSeq" id="WP_156683076.1">
    <property type="nucleotide sequence ID" value="NZ_CABWIB010000001.1"/>
</dbReference>
<reference evidence="5 6" key="1">
    <citation type="submission" date="2019-10" db="EMBL/GenBank/DDBJ databases">
        <authorList>
            <person name="Blom J."/>
        </authorList>
    </citation>
    <scope>NUCLEOTIDE SEQUENCE [LARGE SCALE GENOMIC DNA]</scope>
    <source>
        <strain evidence="5 6">ES3154-GLU</strain>
    </source>
</reference>
<evidence type="ECO:0000259" key="4">
    <source>
        <dbReference type="PROSITE" id="PS50932"/>
    </source>
</evidence>
<feature type="domain" description="HTH lacI-type" evidence="4">
    <location>
        <begin position="1"/>
        <end position="57"/>
    </location>
</feature>
<protein>
    <submittedName>
        <fullName evidence="5">Sugar-binding transcriptional regulator, LacI family</fullName>
    </submittedName>
</protein>
<dbReference type="PROSITE" id="PS50932">
    <property type="entry name" value="HTH_LACI_2"/>
    <property type="match status" value="1"/>
</dbReference>
<dbReference type="EMBL" id="CABWIB010000001">
    <property type="protein sequence ID" value="VWL85049.1"/>
    <property type="molecule type" value="Genomic_DNA"/>
</dbReference>
<dbReference type="PANTHER" id="PTHR30146">
    <property type="entry name" value="LACI-RELATED TRANSCRIPTIONAL REPRESSOR"/>
    <property type="match status" value="1"/>
</dbReference>
<dbReference type="Pfam" id="PF13377">
    <property type="entry name" value="Peripla_BP_3"/>
    <property type="match status" value="1"/>
</dbReference>
<keyword evidence="6" id="KW-1185">Reference proteome</keyword>
<dbReference type="InterPro" id="IPR046335">
    <property type="entry name" value="LacI/GalR-like_sensor"/>
</dbReference>
<keyword evidence="2" id="KW-0238">DNA-binding</keyword>
<dbReference type="InterPro" id="IPR028082">
    <property type="entry name" value="Peripla_BP_I"/>
</dbReference>
<dbReference type="GO" id="GO:0000976">
    <property type="term" value="F:transcription cis-regulatory region binding"/>
    <property type="evidence" value="ECO:0007669"/>
    <property type="project" value="TreeGrafter"/>
</dbReference>
<sequence length="328" mass="38087">MTIKEIAKISGVSIATVSRVINNDESFRVSEKTREKIMKNIKKYGYIKRNIGTNINRFKVGIIKLFETEIEYKNTYYSMFYLTLENRLKEEKIKYEIFFKKKLNNPKTLEELKFLDAIIIVGETSDKFLLSLLKYNTNILCLDNDIKIDSVDSISFDYKLSVKKVIDYLIKQGHSNIALITGKYDKKDFRAKYFEEITKKRKNLKRTILKVGEFKKESGYLLTKELLKNKKNIPTAIFCGNDNIASGVYNAIYESGRKIPDDISVIGFNDNKISKFLNPPLTTISINIDNIIDIGIKLLKEKIYNKRTFTCKVLVQTDLIIRKSIKKL</sequence>
<organism evidence="5 6">
    <name type="scientific">Oceanivirga miroungae</name>
    <dbReference type="NCBI Taxonomy" id="1130046"/>
    <lineage>
        <taxon>Bacteria</taxon>
        <taxon>Fusobacteriati</taxon>
        <taxon>Fusobacteriota</taxon>
        <taxon>Fusobacteriia</taxon>
        <taxon>Fusobacteriales</taxon>
        <taxon>Leptotrichiaceae</taxon>
        <taxon>Oceanivirga</taxon>
    </lineage>
</organism>
<evidence type="ECO:0000313" key="6">
    <source>
        <dbReference type="Proteomes" id="UP000419017"/>
    </source>
</evidence>
<dbReference type="AlphaFoldDB" id="A0A6I8MC89"/>
<dbReference type="GO" id="GO:0003700">
    <property type="term" value="F:DNA-binding transcription factor activity"/>
    <property type="evidence" value="ECO:0007669"/>
    <property type="project" value="TreeGrafter"/>
</dbReference>
<dbReference type="Proteomes" id="UP000419017">
    <property type="component" value="Unassembled WGS sequence"/>
</dbReference>
<dbReference type="SUPFAM" id="SSF53822">
    <property type="entry name" value="Periplasmic binding protein-like I"/>
    <property type="match status" value="1"/>
</dbReference>
<dbReference type="PRINTS" id="PR00036">
    <property type="entry name" value="HTHLACI"/>
</dbReference>
<dbReference type="Gene3D" id="1.10.260.40">
    <property type="entry name" value="lambda repressor-like DNA-binding domains"/>
    <property type="match status" value="1"/>
</dbReference>
<dbReference type="CDD" id="cd01392">
    <property type="entry name" value="HTH_LacI"/>
    <property type="match status" value="1"/>
</dbReference>
<evidence type="ECO:0000313" key="5">
    <source>
        <dbReference type="EMBL" id="VWL85049.1"/>
    </source>
</evidence>
<proteinExistence type="predicted"/>
<evidence type="ECO:0000256" key="3">
    <source>
        <dbReference type="ARBA" id="ARBA00023163"/>
    </source>
</evidence>